<protein>
    <recommendedName>
        <fullName evidence="3">Insecticidal crystal toxin domain-containing protein</fullName>
    </recommendedName>
</protein>
<evidence type="ECO:0008006" key="3">
    <source>
        <dbReference type="Google" id="ProtNLM"/>
    </source>
</evidence>
<name>A0A1I1Q7L7_9CLOT</name>
<accession>A0A1I1Q7L7</accession>
<keyword evidence="2" id="KW-1185">Reference proteome</keyword>
<dbReference type="AlphaFoldDB" id="A0A1I1Q7L7"/>
<sequence>MSITPITMAKAAYNRDITIPTKQLAVVDGKIKSQINIDKEIKGVNPWLYVDVKLDATKSKQGKFNYAELALKRAFSYFVENKLSLRDGDFSIILNNGFVINKDNFSDKKVTDIAMKEILDKDFYREDTIFKMAFLYHDNAVERTTSWKLIDTIDLPAGSSHTINKRYTAGITKSEELDMGLTLGLKFITESSASAGIDIKYASAKTLAKINTDVNATRSKTFKNSSEIKSSFESTTNIAYNPCNEDKVILRYQLVENYKVDPSAFKDATSKLEKLMNSYGRDIVKIEPTSGESGIDIPVDQIFDVTINK</sequence>
<evidence type="ECO:0000313" key="1">
    <source>
        <dbReference type="EMBL" id="SFD14100.1"/>
    </source>
</evidence>
<evidence type="ECO:0000313" key="2">
    <source>
        <dbReference type="Proteomes" id="UP000199263"/>
    </source>
</evidence>
<organism evidence="1 2">
    <name type="scientific">Clostridium uliginosum</name>
    <dbReference type="NCBI Taxonomy" id="119641"/>
    <lineage>
        <taxon>Bacteria</taxon>
        <taxon>Bacillati</taxon>
        <taxon>Bacillota</taxon>
        <taxon>Clostridia</taxon>
        <taxon>Eubacteriales</taxon>
        <taxon>Clostridiaceae</taxon>
        <taxon>Clostridium</taxon>
    </lineage>
</organism>
<proteinExistence type="predicted"/>
<gene>
    <name evidence="1" type="ORF">SAMN05421842_12133</name>
</gene>
<dbReference type="EMBL" id="FOMG01000021">
    <property type="protein sequence ID" value="SFD14100.1"/>
    <property type="molecule type" value="Genomic_DNA"/>
</dbReference>
<reference evidence="1 2" key="1">
    <citation type="submission" date="2016-10" db="EMBL/GenBank/DDBJ databases">
        <authorList>
            <person name="de Groot N.N."/>
        </authorList>
    </citation>
    <scope>NUCLEOTIDE SEQUENCE [LARGE SCALE GENOMIC DNA]</scope>
    <source>
        <strain evidence="1 2">DSM 12992</strain>
    </source>
</reference>
<dbReference type="Proteomes" id="UP000199263">
    <property type="component" value="Unassembled WGS sequence"/>
</dbReference>